<dbReference type="Gene3D" id="1.20.1250.20">
    <property type="entry name" value="MFS general substrate transporter like domains"/>
    <property type="match status" value="1"/>
</dbReference>
<name>A0ABR7WDQ3_9ACTN</name>
<feature type="transmembrane region" description="Helical" evidence="7">
    <location>
        <begin position="43"/>
        <end position="65"/>
    </location>
</feature>
<evidence type="ECO:0000256" key="1">
    <source>
        <dbReference type="ARBA" id="ARBA00004651"/>
    </source>
</evidence>
<protein>
    <submittedName>
        <fullName evidence="9">MFS transporter</fullName>
    </submittedName>
</protein>
<reference evidence="9 10" key="1">
    <citation type="submission" date="2020-09" db="EMBL/GenBank/DDBJ databases">
        <title>Novel species in genus Gordonia.</title>
        <authorList>
            <person name="Zhang G."/>
        </authorList>
    </citation>
    <scope>NUCLEOTIDE SEQUENCE [LARGE SCALE GENOMIC DNA]</scope>
    <source>
        <strain evidence="9 10">ON-33</strain>
    </source>
</reference>
<dbReference type="Proteomes" id="UP000602395">
    <property type="component" value="Unassembled WGS sequence"/>
</dbReference>
<dbReference type="RefSeq" id="WP_190267579.1">
    <property type="nucleotide sequence ID" value="NZ_BAABAD010000001.1"/>
</dbReference>
<feature type="transmembrane region" description="Helical" evidence="7">
    <location>
        <begin position="130"/>
        <end position="149"/>
    </location>
</feature>
<evidence type="ECO:0000256" key="5">
    <source>
        <dbReference type="ARBA" id="ARBA00022989"/>
    </source>
</evidence>
<dbReference type="PROSITE" id="PS00216">
    <property type="entry name" value="SUGAR_TRANSPORT_1"/>
    <property type="match status" value="1"/>
</dbReference>
<dbReference type="CDD" id="cd17321">
    <property type="entry name" value="MFS_MMR_MDR_like"/>
    <property type="match status" value="1"/>
</dbReference>
<dbReference type="Gene3D" id="1.20.1720.10">
    <property type="entry name" value="Multidrug resistance protein D"/>
    <property type="match status" value="1"/>
</dbReference>
<evidence type="ECO:0000313" key="10">
    <source>
        <dbReference type="Proteomes" id="UP000602395"/>
    </source>
</evidence>
<evidence type="ECO:0000313" key="9">
    <source>
        <dbReference type="EMBL" id="MBD1320901.1"/>
    </source>
</evidence>
<accession>A0ABR7WDQ3</accession>
<dbReference type="NCBIfam" id="TIGR00711">
    <property type="entry name" value="efflux_EmrB"/>
    <property type="match status" value="1"/>
</dbReference>
<evidence type="ECO:0000256" key="2">
    <source>
        <dbReference type="ARBA" id="ARBA00022448"/>
    </source>
</evidence>
<feature type="transmembrane region" description="Helical" evidence="7">
    <location>
        <begin position="321"/>
        <end position="341"/>
    </location>
</feature>
<keyword evidence="6 7" id="KW-0472">Membrane</keyword>
<feature type="transmembrane region" description="Helical" evidence="7">
    <location>
        <begin position="473"/>
        <end position="492"/>
    </location>
</feature>
<keyword evidence="4 7" id="KW-0812">Transmembrane</keyword>
<evidence type="ECO:0000256" key="7">
    <source>
        <dbReference type="SAM" id="Phobius"/>
    </source>
</evidence>
<feature type="transmembrane region" description="Helical" evidence="7">
    <location>
        <begin position="72"/>
        <end position="92"/>
    </location>
</feature>
<proteinExistence type="predicted"/>
<feature type="transmembrane region" description="Helical" evidence="7">
    <location>
        <begin position="193"/>
        <end position="212"/>
    </location>
</feature>
<evidence type="ECO:0000256" key="3">
    <source>
        <dbReference type="ARBA" id="ARBA00022475"/>
    </source>
</evidence>
<dbReference type="InterPro" id="IPR005829">
    <property type="entry name" value="Sugar_transporter_CS"/>
</dbReference>
<organism evidence="9 10">
    <name type="scientific">Gordonia hankookensis</name>
    <dbReference type="NCBI Taxonomy" id="589403"/>
    <lineage>
        <taxon>Bacteria</taxon>
        <taxon>Bacillati</taxon>
        <taxon>Actinomycetota</taxon>
        <taxon>Actinomycetes</taxon>
        <taxon>Mycobacteriales</taxon>
        <taxon>Gordoniaceae</taxon>
        <taxon>Gordonia</taxon>
    </lineage>
</organism>
<sequence>MPRKWLTLAAVCTGVFMLLLDVTIVNVALPDIQRDLGSSLAGLQWVIDAYALTLAALLLTAGTIADIIGRKLVFASGIVVFTIGSLACGLAPTIEILVAARAVQGVGGAIMFATSLALLAQAFAPKERGVAFGVFGAVTGVSVAVGPVLGGVLTTGLSWHWIFYVNIPVGIAALAVTYFGVDESKAPGTRRIDWLGCVSFSAALAFLVFGLIRSHADGWGSSTVAGSLIAAAVLLVAFVVVERMVADPMIDGALLRVPTFNGGLIAAWAVSASIFSALTYLVIYLQTIMGYSALEAGLRFLPFSAVVFVAAAVAGRLSDLVPVRWLIGPGFVLVAAGLWLMRGTDPTGSWTQLVPGFVVAGVGTGLINPPLASTAVGVVEQERAGMASGINSTFRQIGIATGVAVLGSVLASHFADTVASALTGGPLSARAREIGDAVADGNMAGVLGTVPGPLRAGVARAAAQGYADALDRVLLIAAVVALVAGLIAAALIRSRDFHDPDASPDSDTAVDTHTVRAEHDAGAAQDVPIGKTVN</sequence>
<dbReference type="InterPro" id="IPR036259">
    <property type="entry name" value="MFS_trans_sf"/>
</dbReference>
<feature type="transmembrane region" description="Helical" evidence="7">
    <location>
        <begin position="218"/>
        <end position="241"/>
    </location>
</feature>
<dbReference type="PANTHER" id="PTHR42718">
    <property type="entry name" value="MAJOR FACILITATOR SUPERFAMILY MULTIDRUG TRANSPORTER MFSC"/>
    <property type="match status" value="1"/>
</dbReference>
<keyword evidence="3" id="KW-1003">Cell membrane</keyword>
<dbReference type="PANTHER" id="PTHR42718:SF49">
    <property type="entry name" value="EXPORT PROTEIN"/>
    <property type="match status" value="1"/>
</dbReference>
<feature type="transmembrane region" description="Helical" evidence="7">
    <location>
        <begin position="161"/>
        <end position="181"/>
    </location>
</feature>
<evidence type="ECO:0000256" key="6">
    <source>
        <dbReference type="ARBA" id="ARBA00023136"/>
    </source>
</evidence>
<feature type="domain" description="Major facilitator superfamily (MFS) profile" evidence="8">
    <location>
        <begin position="7"/>
        <end position="496"/>
    </location>
</feature>
<feature type="transmembrane region" description="Helical" evidence="7">
    <location>
        <begin position="262"/>
        <end position="284"/>
    </location>
</feature>
<feature type="transmembrane region" description="Helical" evidence="7">
    <location>
        <begin position="397"/>
        <end position="415"/>
    </location>
</feature>
<dbReference type="PROSITE" id="PS50850">
    <property type="entry name" value="MFS"/>
    <property type="match status" value="1"/>
</dbReference>
<dbReference type="InterPro" id="IPR020846">
    <property type="entry name" value="MFS_dom"/>
</dbReference>
<evidence type="ECO:0000256" key="4">
    <source>
        <dbReference type="ARBA" id="ARBA00022692"/>
    </source>
</evidence>
<dbReference type="SUPFAM" id="SSF103473">
    <property type="entry name" value="MFS general substrate transporter"/>
    <property type="match status" value="1"/>
</dbReference>
<gene>
    <name evidence="9" type="ORF">IDF66_15050</name>
</gene>
<dbReference type="PRINTS" id="PR01036">
    <property type="entry name" value="TCRTETB"/>
</dbReference>
<keyword evidence="2" id="KW-0813">Transport</keyword>
<dbReference type="InterPro" id="IPR004638">
    <property type="entry name" value="EmrB-like"/>
</dbReference>
<feature type="transmembrane region" description="Helical" evidence="7">
    <location>
        <begin position="296"/>
        <end position="314"/>
    </location>
</feature>
<dbReference type="EMBL" id="JACWMS010000003">
    <property type="protein sequence ID" value="MBD1320901.1"/>
    <property type="molecule type" value="Genomic_DNA"/>
</dbReference>
<dbReference type="InterPro" id="IPR011701">
    <property type="entry name" value="MFS"/>
</dbReference>
<keyword evidence="10" id="KW-1185">Reference proteome</keyword>
<evidence type="ECO:0000259" key="8">
    <source>
        <dbReference type="PROSITE" id="PS50850"/>
    </source>
</evidence>
<feature type="transmembrane region" description="Helical" evidence="7">
    <location>
        <begin position="98"/>
        <end position="118"/>
    </location>
</feature>
<comment type="subcellular location">
    <subcellularLocation>
        <location evidence="1">Cell membrane</location>
        <topology evidence="1">Multi-pass membrane protein</topology>
    </subcellularLocation>
</comment>
<feature type="transmembrane region" description="Helical" evidence="7">
    <location>
        <begin position="353"/>
        <end position="376"/>
    </location>
</feature>
<keyword evidence="5 7" id="KW-1133">Transmembrane helix</keyword>
<dbReference type="Pfam" id="PF07690">
    <property type="entry name" value="MFS_1"/>
    <property type="match status" value="1"/>
</dbReference>
<comment type="caution">
    <text evidence="9">The sequence shown here is derived from an EMBL/GenBank/DDBJ whole genome shotgun (WGS) entry which is preliminary data.</text>
</comment>